<keyword evidence="1" id="KW-1133">Transmembrane helix</keyword>
<proteinExistence type="predicted"/>
<dbReference type="RefSeq" id="WP_320318564.1">
    <property type="nucleotide sequence ID" value="NZ_JAVIIX010000022.1"/>
</dbReference>
<name>A0ABU4XM58_9HYPH</name>
<sequence>MTSQVRAIPVYTAKDYPRIRQLPGADDMPATWEEWHKDFEASKAERLHRRDFTHAKVLVRPGKLKGWLHENSFSATEHTRQLYAQERLDSKLARQEGRRELERILIASRQQLFIRPRRAAYHPLNNGLFGLFHAVVAGLVFAWLAHHWLG</sequence>
<protein>
    <submittedName>
        <fullName evidence="2">Uncharacterized protein</fullName>
    </submittedName>
</protein>
<accession>A0ABU4XM58</accession>
<dbReference type="EMBL" id="JAVIIZ010000023">
    <property type="protein sequence ID" value="MDX8475826.1"/>
    <property type="molecule type" value="Genomic_DNA"/>
</dbReference>
<evidence type="ECO:0000313" key="2">
    <source>
        <dbReference type="EMBL" id="MDX8475826.1"/>
    </source>
</evidence>
<keyword evidence="1" id="KW-0472">Membrane</keyword>
<comment type="caution">
    <text evidence="2">The sequence shown here is derived from an EMBL/GenBank/DDBJ whole genome shotgun (WGS) entry which is preliminary data.</text>
</comment>
<evidence type="ECO:0000256" key="1">
    <source>
        <dbReference type="SAM" id="Phobius"/>
    </source>
</evidence>
<organism evidence="2 3">
    <name type="scientific">Mesorhizobium dulcispinae</name>
    <dbReference type="NCBI Taxonomy" id="3072316"/>
    <lineage>
        <taxon>Bacteria</taxon>
        <taxon>Pseudomonadati</taxon>
        <taxon>Pseudomonadota</taxon>
        <taxon>Alphaproteobacteria</taxon>
        <taxon>Hyphomicrobiales</taxon>
        <taxon>Phyllobacteriaceae</taxon>
        <taxon>Mesorhizobium</taxon>
    </lineage>
</organism>
<feature type="transmembrane region" description="Helical" evidence="1">
    <location>
        <begin position="124"/>
        <end position="145"/>
    </location>
</feature>
<keyword evidence="1" id="KW-0812">Transmembrane</keyword>
<keyword evidence="3" id="KW-1185">Reference proteome</keyword>
<dbReference type="Proteomes" id="UP001271780">
    <property type="component" value="Unassembled WGS sequence"/>
</dbReference>
<reference evidence="2 3" key="1">
    <citation type="submission" date="2023-08" db="EMBL/GenBank/DDBJ databases">
        <title>Implementing the SeqCode for naming new Mesorhizobium species isolated from Vachellia karroo root nodules.</title>
        <authorList>
            <person name="Van Lill M."/>
        </authorList>
    </citation>
    <scope>NUCLEOTIDE SEQUENCE [LARGE SCALE GENOMIC DNA]</scope>
    <source>
        <strain evidence="2 3">VK23A</strain>
    </source>
</reference>
<gene>
    <name evidence="2" type="ORF">RFM27_27460</name>
</gene>
<evidence type="ECO:0000313" key="3">
    <source>
        <dbReference type="Proteomes" id="UP001271780"/>
    </source>
</evidence>